<gene>
    <name evidence="1" type="ORF">PL75_00990</name>
</gene>
<sequence>MNTTSEKLFQHALAHLRTTPPDYFQALPLLQQAAASGHPEAQFQLAGCYFYGNGIAADIPEALKLLEKAANQGHLFARYNLLQWQENQGINTADLLDSYEQLAESGLLAAQLHLLEYYQIQHHTDQVFKWASRTAEQGHPYGQYSLAQYYQHAATPDPAAAHQYYRQAAAQNFPPAHWQLGNQYRYGQSVHTDWEAAAYHFRQAAEAELISAQTALGEILLHGGHGLAADPATALAWLKKAAEHGDTHADAILAEQYLTGRHSERNPALARSHAENAAQHKHPLALRLLGDIYRYGLGVTADTVLADQYYDQAAQQGDLIARQKQLAAEALKANNTYEQTKQQVLQHQHIEQIYQKAFSCHYGLSTPPDYAQAHRLYLEAAKQGHNKAQTNLGMMYYNGQGVDTDMTQAAYWFEQAARQNDTMAQYNLACLYYHGAGVSPDTATACIWLQKAIDNGHPHPEALLKLLQKWRQSIISK</sequence>
<dbReference type="PATRIC" id="fig|1470200.3.peg.230"/>
<proteinExistence type="predicted"/>
<dbReference type="Proteomes" id="UP000036027">
    <property type="component" value="Unassembled WGS sequence"/>
</dbReference>
<dbReference type="InterPro" id="IPR006597">
    <property type="entry name" value="Sel1-like"/>
</dbReference>
<dbReference type="RefSeq" id="WP_047760034.1">
    <property type="nucleotide sequence ID" value="NZ_CP091510.1"/>
</dbReference>
<dbReference type="AlphaFoldDB" id="A0A0J0YV18"/>
<evidence type="ECO:0008006" key="3">
    <source>
        <dbReference type="Google" id="ProtNLM"/>
    </source>
</evidence>
<accession>A0A0J0YV18</accession>
<organism evidence="1 2">
    <name type="scientific">Neisseria arctica</name>
    <dbReference type="NCBI Taxonomy" id="1470200"/>
    <lineage>
        <taxon>Bacteria</taxon>
        <taxon>Pseudomonadati</taxon>
        <taxon>Pseudomonadota</taxon>
        <taxon>Betaproteobacteria</taxon>
        <taxon>Neisseriales</taxon>
        <taxon>Neisseriaceae</taxon>
        <taxon>Neisseria</taxon>
    </lineage>
</organism>
<dbReference type="InterPro" id="IPR050767">
    <property type="entry name" value="Sel1_AlgK"/>
</dbReference>
<dbReference type="SUPFAM" id="SSF81901">
    <property type="entry name" value="HCP-like"/>
    <property type="match status" value="4"/>
</dbReference>
<comment type="caution">
    <text evidence="1">The sequence shown here is derived from an EMBL/GenBank/DDBJ whole genome shotgun (WGS) entry which is preliminary data.</text>
</comment>
<evidence type="ECO:0000313" key="1">
    <source>
        <dbReference type="EMBL" id="KLT73940.1"/>
    </source>
</evidence>
<dbReference type="EMBL" id="JTDO01000001">
    <property type="protein sequence ID" value="KLT73940.1"/>
    <property type="molecule type" value="Genomic_DNA"/>
</dbReference>
<dbReference type="OrthoDB" id="5365194at2"/>
<dbReference type="PANTHER" id="PTHR11102">
    <property type="entry name" value="SEL-1-LIKE PROTEIN"/>
    <property type="match status" value="1"/>
</dbReference>
<dbReference type="InterPro" id="IPR011990">
    <property type="entry name" value="TPR-like_helical_dom_sf"/>
</dbReference>
<dbReference type="PANTHER" id="PTHR11102:SF160">
    <property type="entry name" value="ERAD-ASSOCIATED E3 UBIQUITIN-PROTEIN LIGASE COMPONENT HRD3"/>
    <property type="match status" value="1"/>
</dbReference>
<dbReference type="SMART" id="SM00671">
    <property type="entry name" value="SEL1"/>
    <property type="match status" value="10"/>
</dbReference>
<reference evidence="1 2" key="1">
    <citation type="submission" date="2014-11" db="EMBL/GenBank/DDBJ databases">
        <title>Genome of a novel goose pathogen.</title>
        <authorList>
            <person name="Hansen C.M."/>
            <person name="Hueffer K."/>
            <person name="Choi S.C."/>
        </authorList>
    </citation>
    <scope>NUCLEOTIDE SEQUENCE [LARGE SCALE GENOMIC DNA]</scope>
    <source>
        <strain evidence="1 2">KH1503</strain>
    </source>
</reference>
<name>A0A0J0YV18_9NEIS</name>
<protein>
    <recommendedName>
        <fullName evidence="3">Sel1 repeat protein</fullName>
    </recommendedName>
</protein>
<evidence type="ECO:0000313" key="2">
    <source>
        <dbReference type="Proteomes" id="UP000036027"/>
    </source>
</evidence>
<dbReference type="Pfam" id="PF08238">
    <property type="entry name" value="Sel1"/>
    <property type="match status" value="10"/>
</dbReference>
<dbReference type="Gene3D" id="1.25.40.10">
    <property type="entry name" value="Tetratricopeptide repeat domain"/>
    <property type="match status" value="3"/>
</dbReference>
<keyword evidence="2" id="KW-1185">Reference proteome</keyword>
<dbReference type="STRING" id="1470200.PL75_00990"/>